<feature type="transmembrane region" description="Helical" evidence="7">
    <location>
        <begin position="148"/>
        <end position="165"/>
    </location>
</feature>
<feature type="transmembrane region" description="Helical" evidence="7">
    <location>
        <begin position="392"/>
        <end position="419"/>
    </location>
</feature>
<keyword evidence="9" id="KW-1185">Reference proteome</keyword>
<dbReference type="Pfam" id="PF02028">
    <property type="entry name" value="BCCT"/>
    <property type="match status" value="1"/>
</dbReference>
<dbReference type="PANTHER" id="PTHR30047:SF11">
    <property type="entry name" value="L-CARNITINE_GAMMA-BUTYROBETAINE ANTIPORTER"/>
    <property type="match status" value="1"/>
</dbReference>
<feature type="transmembrane region" description="Helical" evidence="7">
    <location>
        <begin position="190"/>
        <end position="215"/>
    </location>
</feature>
<evidence type="ECO:0000256" key="5">
    <source>
        <dbReference type="ARBA" id="ARBA00022989"/>
    </source>
</evidence>
<keyword evidence="5 7" id="KW-1133">Transmembrane helix</keyword>
<feature type="transmembrane region" description="Helical" evidence="7">
    <location>
        <begin position="262"/>
        <end position="286"/>
    </location>
</feature>
<dbReference type="InterPro" id="IPR000060">
    <property type="entry name" value="BCCT_transptr"/>
</dbReference>
<dbReference type="EMBL" id="FNZH01000002">
    <property type="protein sequence ID" value="SEJ09304.1"/>
    <property type="molecule type" value="Genomic_DNA"/>
</dbReference>
<keyword evidence="3" id="KW-1003">Cell membrane</keyword>
<protein>
    <submittedName>
        <fullName evidence="8">Choline-glycine betaine transporter</fullName>
    </submittedName>
</protein>
<dbReference type="PANTHER" id="PTHR30047">
    <property type="entry name" value="HIGH-AFFINITY CHOLINE TRANSPORT PROTEIN-RELATED"/>
    <property type="match status" value="1"/>
</dbReference>
<sequence>MSAKLKLKPWVFFPPVVILGMTLAFGVTNSEPFLRLAERTKDGMLNQFGWLFSWSAFAFLILLGTAYVLPFGRTKIGGKAAVPILSKWRWFAITLCTTVATGILFWGMAEPLHHLHRPPPALSIESGSSLAAVFSLATLYMHWSFTPYGVYTLAGLVFALSYYNLHQPFSLTASIAPLSTKLAGNRFGKLIDVICLYALVLGMSASLGTGMFAITGGLDLLMGWTKSAVLLAMIGFLIVFSFVFSAISGLHRGIAILSDVNVKAFFGLAVFVLITGPTLDILSLGWESLQDYAVNFFPRSVSFGDTVDQEWEQDWTLFYLANWYAWAPVAALFLGRISVGYTVRDFILFNLVFPSLFTIIWMSIFGGTSLTFDMQEGQSLFDIMELRGEEIVMFQVLGSLPFGRIVSLATLVMVFISYVTAADSNVSAMSAISTHGISPNQPEAPLWLKLVWGSIIGITAWLMVSTAGIEGIRILSVMGGFPALFLVISVAAGLLKMILTSGARRLDEELPS</sequence>
<accession>A0A1H6W1W9</accession>
<proteinExistence type="predicted"/>
<dbReference type="RefSeq" id="WP_177179586.1">
    <property type="nucleotide sequence ID" value="NZ_FNZH01000002.1"/>
</dbReference>
<gene>
    <name evidence="8" type="ORF">SAMN05192553_102349</name>
</gene>
<evidence type="ECO:0000256" key="3">
    <source>
        <dbReference type="ARBA" id="ARBA00022475"/>
    </source>
</evidence>
<keyword evidence="2" id="KW-0813">Transport</keyword>
<dbReference type="AlphaFoldDB" id="A0A1H6W1W9"/>
<evidence type="ECO:0000313" key="8">
    <source>
        <dbReference type="EMBL" id="SEJ09304.1"/>
    </source>
</evidence>
<evidence type="ECO:0000256" key="4">
    <source>
        <dbReference type="ARBA" id="ARBA00022692"/>
    </source>
</evidence>
<feature type="transmembrane region" description="Helical" evidence="7">
    <location>
        <begin position="446"/>
        <end position="468"/>
    </location>
</feature>
<evidence type="ECO:0000256" key="7">
    <source>
        <dbReference type="SAM" id="Phobius"/>
    </source>
</evidence>
<comment type="subcellular location">
    <subcellularLocation>
        <location evidence="1">Cell membrane</location>
        <topology evidence="1">Multi-pass membrane protein</topology>
    </subcellularLocation>
</comment>
<dbReference type="GO" id="GO:0005886">
    <property type="term" value="C:plasma membrane"/>
    <property type="evidence" value="ECO:0007669"/>
    <property type="project" value="UniProtKB-SubCell"/>
</dbReference>
<feature type="transmembrane region" description="Helical" evidence="7">
    <location>
        <begin position="317"/>
        <end position="335"/>
    </location>
</feature>
<feature type="transmembrane region" description="Helical" evidence="7">
    <location>
        <begin position="347"/>
        <end position="372"/>
    </location>
</feature>
<feature type="transmembrane region" description="Helical" evidence="7">
    <location>
        <begin position="474"/>
        <end position="495"/>
    </location>
</feature>
<dbReference type="GO" id="GO:0022857">
    <property type="term" value="F:transmembrane transporter activity"/>
    <property type="evidence" value="ECO:0007669"/>
    <property type="project" value="InterPro"/>
</dbReference>
<evidence type="ECO:0000256" key="1">
    <source>
        <dbReference type="ARBA" id="ARBA00004651"/>
    </source>
</evidence>
<evidence type="ECO:0000313" key="9">
    <source>
        <dbReference type="Proteomes" id="UP000199403"/>
    </source>
</evidence>
<feature type="transmembrane region" description="Helical" evidence="7">
    <location>
        <begin position="227"/>
        <end position="250"/>
    </location>
</feature>
<feature type="transmembrane region" description="Helical" evidence="7">
    <location>
        <begin position="90"/>
        <end position="109"/>
    </location>
</feature>
<keyword evidence="4 7" id="KW-0812">Transmembrane</keyword>
<organism evidence="8 9">
    <name type="scientific">Cyclobacterium xiamenense</name>
    <dbReference type="NCBI Taxonomy" id="1297121"/>
    <lineage>
        <taxon>Bacteria</taxon>
        <taxon>Pseudomonadati</taxon>
        <taxon>Bacteroidota</taxon>
        <taxon>Cytophagia</taxon>
        <taxon>Cytophagales</taxon>
        <taxon>Cyclobacteriaceae</taxon>
        <taxon>Cyclobacterium</taxon>
    </lineage>
</organism>
<reference evidence="9" key="1">
    <citation type="submission" date="2016-10" db="EMBL/GenBank/DDBJ databases">
        <authorList>
            <person name="Varghese N."/>
            <person name="Submissions S."/>
        </authorList>
    </citation>
    <scope>NUCLEOTIDE SEQUENCE [LARGE SCALE GENOMIC DNA]</scope>
    <source>
        <strain evidence="9">IBRC-M 10761</strain>
    </source>
</reference>
<name>A0A1H6W1W9_9BACT</name>
<evidence type="ECO:0000256" key="6">
    <source>
        <dbReference type="ARBA" id="ARBA00023136"/>
    </source>
</evidence>
<dbReference type="Proteomes" id="UP000199403">
    <property type="component" value="Unassembled WGS sequence"/>
</dbReference>
<evidence type="ECO:0000256" key="2">
    <source>
        <dbReference type="ARBA" id="ARBA00022448"/>
    </source>
</evidence>
<keyword evidence="6 7" id="KW-0472">Membrane</keyword>
<feature type="transmembrane region" description="Helical" evidence="7">
    <location>
        <begin position="7"/>
        <end position="28"/>
    </location>
</feature>
<feature type="transmembrane region" description="Helical" evidence="7">
    <location>
        <begin position="48"/>
        <end position="69"/>
    </location>
</feature>